<feature type="domain" description="HTH IS21-type" evidence="1">
    <location>
        <begin position="282"/>
        <end position="346"/>
    </location>
</feature>
<dbReference type="PANTHER" id="PTHR33498:SF1">
    <property type="entry name" value="TRANSPOSASE FOR INSERTION SEQUENCE ELEMENT IS1557"/>
    <property type="match status" value="1"/>
</dbReference>
<dbReference type="InterPro" id="IPR029261">
    <property type="entry name" value="Transposase_Znf"/>
</dbReference>
<gene>
    <name evidence="2" type="ORF">GCM10010365_46530</name>
</gene>
<name>A0A918PS21_9ACTN</name>
<dbReference type="NCBIfam" id="NF033550">
    <property type="entry name" value="transpos_ISL3"/>
    <property type="match status" value="1"/>
</dbReference>
<accession>A0A918PS21</accession>
<dbReference type="PROSITE" id="PS50531">
    <property type="entry name" value="HTH_IS21"/>
    <property type="match status" value="1"/>
</dbReference>
<dbReference type="Pfam" id="PF01610">
    <property type="entry name" value="DDE_Tnp_ISL3"/>
    <property type="match status" value="2"/>
</dbReference>
<evidence type="ECO:0000313" key="2">
    <source>
        <dbReference type="EMBL" id="GGZ20897.1"/>
    </source>
</evidence>
<dbReference type="Proteomes" id="UP000622166">
    <property type="component" value="Unassembled WGS sequence"/>
</dbReference>
<dbReference type="InterPro" id="IPR002560">
    <property type="entry name" value="Transposase_DDE"/>
</dbReference>
<evidence type="ECO:0000259" key="1">
    <source>
        <dbReference type="PROSITE" id="PS50531"/>
    </source>
</evidence>
<dbReference type="EMBL" id="BMVW01000009">
    <property type="protein sequence ID" value="GGZ20897.1"/>
    <property type="molecule type" value="Genomic_DNA"/>
</dbReference>
<reference evidence="2" key="2">
    <citation type="submission" date="2020-09" db="EMBL/GenBank/DDBJ databases">
        <authorList>
            <person name="Sun Q."/>
            <person name="Ohkuma M."/>
        </authorList>
    </citation>
    <scope>NUCLEOTIDE SEQUENCE</scope>
    <source>
        <strain evidence="2">JCM 4815</strain>
    </source>
</reference>
<dbReference type="PANTHER" id="PTHR33498">
    <property type="entry name" value="TRANSPOSASE FOR INSERTION SEQUENCE ELEMENT IS1557"/>
    <property type="match status" value="1"/>
</dbReference>
<dbReference type="InterPro" id="IPR047951">
    <property type="entry name" value="Transpos_ISL3"/>
</dbReference>
<dbReference type="Pfam" id="PF14690">
    <property type="entry name" value="Zn_ribbon_ISL3"/>
    <property type="match status" value="1"/>
</dbReference>
<sequence>MLFPYLDLVLVEAIFPADDTVHVVARTRDVIVRCPDCATPSERVHSTYERHLADGPVGEQPVQIDLSVRRLYCENAACPRRTFAEQVDGLTVRYARRTPAFHRVLETVAVALAGRSGARFAKALHSFVSRMTLLRLVMAMPDPAWAVPRVLGVDDFATRRGQHYGTVLIDCETGQPLDLLPGRDAGTLAAWLRAHPGSEIICRDRAGSYADGARTGAPQAVQVADPFHLLQNLGTAVERCVRRHNACLKPPDADANGIVHISSADLENATKEMSPIEARLRERHAIVHSLLDQGHGIREIARELHMGGNTVRRAACAHTPEQMLNGRHQPRPSQLDPFKPHLDRRWAEGHTNAIRLHAELTELGYQGSYQIISDYLRPRRRQRIRIVGPAPPGVRQVTGWMMRHPDHLRNADREQFADILSRCPELAAAEQLVRAFVEILTTRSGQHLKDWVSAAQAEDLPALHTFANGLEKDWDAVLKGLTTRWNSGPVEGRVNHIKMIKRQMFGRAKLPLLRKRMLLTAAQGRAARQDAALIEQRHELERGPDHAG</sequence>
<comment type="caution">
    <text evidence="2">The sequence shown here is derived from an EMBL/GenBank/DDBJ whole genome shotgun (WGS) entry which is preliminary data.</text>
</comment>
<dbReference type="InterPro" id="IPR017894">
    <property type="entry name" value="HTH_IS21_transposase_type"/>
</dbReference>
<proteinExistence type="predicted"/>
<reference evidence="2" key="1">
    <citation type="journal article" date="2014" name="Int. J. Syst. Evol. Microbiol.">
        <title>Complete genome sequence of Corynebacterium casei LMG S-19264T (=DSM 44701T), isolated from a smear-ripened cheese.</title>
        <authorList>
            <consortium name="US DOE Joint Genome Institute (JGI-PGF)"/>
            <person name="Walter F."/>
            <person name="Albersmeier A."/>
            <person name="Kalinowski J."/>
            <person name="Ruckert C."/>
        </authorList>
    </citation>
    <scope>NUCLEOTIDE SEQUENCE</scope>
    <source>
        <strain evidence="2">JCM 4815</strain>
    </source>
</reference>
<dbReference type="AlphaFoldDB" id="A0A918PS21"/>
<protein>
    <submittedName>
        <fullName evidence="2">Transposase</fullName>
    </submittedName>
</protein>
<evidence type="ECO:0000313" key="3">
    <source>
        <dbReference type="Proteomes" id="UP000622166"/>
    </source>
</evidence>
<organism evidence="2 3">
    <name type="scientific">Streptomyces poonensis</name>
    <dbReference type="NCBI Taxonomy" id="68255"/>
    <lineage>
        <taxon>Bacteria</taxon>
        <taxon>Bacillati</taxon>
        <taxon>Actinomycetota</taxon>
        <taxon>Actinomycetes</taxon>
        <taxon>Kitasatosporales</taxon>
        <taxon>Streptomycetaceae</taxon>
        <taxon>Streptomyces</taxon>
    </lineage>
</organism>
<keyword evidence="3" id="KW-1185">Reference proteome</keyword>